<dbReference type="GO" id="GO:0006355">
    <property type="term" value="P:regulation of DNA-templated transcription"/>
    <property type="evidence" value="ECO:0007669"/>
    <property type="project" value="TreeGrafter"/>
</dbReference>
<feature type="region of interest" description="Disordered" evidence="3">
    <location>
        <begin position="497"/>
        <end position="650"/>
    </location>
</feature>
<protein>
    <recommendedName>
        <fullName evidence="8">JmjC domain-containing protein</fullName>
    </recommendedName>
</protein>
<dbReference type="InterPro" id="IPR003347">
    <property type="entry name" value="JmjC_dom"/>
</dbReference>
<sequence>MDALQGRVDSIGSEVRQIGDALRGYLNNGATATRKVKPPGTKAGRDLLQHLLGRLDQVSTELVDVQKLSSNVSPPLPNNGPDTPLSYGSPVPLPPPTHPQDGPDGLHDGTHPHPVSHGSHTESHAHSHSHPHPHPESGSRSDQHTQAQTRFKPTSPPADHRITAPLSRSLPPPTTTSTPISSQVKPQLSEHSSPLFPCRYQDIHVLNEELFEQFSRHPVVKSRGYFKLQVQDLPPVKVAKMTRPSKDHATSFCYKTDPQGLIKVDTGKRVRFSSPRLPFPRTVRAHWSVQAQRDLWNSTALDPPQGTRPYIIGNPLFDDVELSPGEKLRQRGRTALEGINTQYVYFNLTGKTITTMHREDAHVRSENLLRSGENKFWCFVKPSFTGRLEHHMRLEYPEMRGCSQAVRHLSRHIPPAKLDEWGVEYTLDYCVPGQAVVTEPGTYHQVLNLGPNYAVAINLEYLSSPDMPSGYTFCDDNCPDKFAISAEDFAIFRKPGAPLGSELSHESEAAAPQPAQERKQEQKPSTVYEGPRSSQPQPQPAQKLGPGPEKPPPAYPKTAAPPPVQTETPVANQPPQGEPRPTEPPLSQAITPPAERSLPEILEPTVPQPTQRDNARPKTSVPITPELAQSQLPQAAAPSLDEGLPDKTKIQDPATLVNQTWVELQPQVSTPQEIFAPRQDVGPGLRPKTAEVPSNKRPAATPPVKKAPKKQKPDSSLLPVTPMALESPRRAAYKNLATLVQSCQQARVGTLAAARVCGRPEFDRIDRLVKDWRAVSRSIPHSGNILEFVNHVDKMMHSDSEIEIFLRRFSKMMLAEAAENNGKVDGRNRTSAEFMDQLLANLGWRETDRPKLYDYVREGKCWKTICNNNDGLLCVMPLDTHFLDIAMYRDEVAHFHSQQLGSKFVWGLASVGSQLQISIRYGRELSEFVWESENTIGLTPDELCPLLQPFQIIKMSLVNPRGVDWPRPARWLWDWPTDPTLIAPGDRHCNMCKRKKNCQCFRNNVSEIPRLSIDGSKGPGVRSLGTYKAGQLLGELLGELAPVGTYHNEWAMEFRHPDLDHEPVAEICPRRFGNWVRKVNHSLEPSAEFRVIKISGRWRQMLVALRDIKDGEEITARCGRGYQRRLPYHLVEGFQ</sequence>
<feature type="compositionally biased region" description="Pro residues" evidence="3">
    <location>
        <begin position="548"/>
        <end position="564"/>
    </location>
</feature>
<dbReference type="PROSITE" id="PS50280">
    <property type="entry name" value="SET"/>
    <property type="match status" value="1"/>
</dbReference>
<keyword evidence="1" id="KW-0479">Metal-binding</keyword>
<reference evidence="6" key="1">
    <citation type="journal article" date="2023" name="Mol. Phylogenet. Evol.">
        <title>Genome-scale phylogeny and comparative genomics of the fungal order Sordariales.</title>
        <authorList>
            <person name="Hensen N."/>
            <person name="Bonometti L."/>
            <person name="Westerberg I."/>
            <person name="Brannstrom I.O."/>
            <person name="Guillou S."/>
            <person name="Cros-Aarteil S."/>
            <person name="Calhoun S."/>
            <person name="Haridas S."/>
            <person name="Kuo A."/>
            <person name="Mondo S."/>
            <person name="Pangilinan J."/>
            <person name="Riley R."/>
            <person name="LaButti K."/>
            <person name="Andreopoulos B."/>
            <person name="Lipzen A."/>
            <person name="Chen C."/>
            <person name="Yan M."/>
            <person name="Daum C."/>
            <person name="Ng V."/>
            <person name="Clum A."/>
            <person name="Steindorff A."/>
            <person name="Ohm R.A."/>
            <person name="Martin F."/>
            <person name="Silar P."/>
            <person name="Natvig D.O."/>
            <person name="Lalanne C."/>
            <person name="Gautier V."/>
            <person name="Ament-Velasquez S.L."/>
            <person name="Kruys A."/>
            <person name="Hutchinson M.I."/>
            <person name="Powell A.J."/>
            <person name="Barry K."/>
            <person name="Miller A.N."/>
            <person name="Grigoriev I.V."/>
            <person name="Debuchy R."/>
            <person name="Gladieux P."/>
            <person name="Hiltunen Thoren M."/>
            <person name="Johannesson H."/>
        </authorList>
    </citation>
    <scope>NUCLEOTIDE SEQUENCE</scope>
    <source>
        <strain evidence="6">CBS 955.72</strain>
    </source>
</reference>
<dbReference type="GO" id="GO:0034647">
    <property type="term" value="F:histone H3K4me/H3K4me2/H3K4me3 demethylase activity"/>
    <property type="evidence" value="ECO:0007669"/>
    <property type="project" value="TreeGrafter"/>
</dbReference>
<evidence type="ECO:0000256" key="2">
    <source>
        <dbReference type="ARBA" id="ARBA00023004"/>
    </source>
</evidence>
<comment type="caution">
    <text evidence="6">The sequence shown here is derived from an EMBL/GenBank/DDBJ whole genome shotgun (WGS) entry which is preliminary data.</text>
</comment>
<dbReference type="AlphaFoldDB" id="A0AAJ0HVJ8"/>
<dbReference type="SMART" id="SM00317">
    <property type="entry name" value="SET"/>
    <property type="match status" value="1"/>
</dbReference>
<evidence type="ECO:0000256" key="3">
    <source>
        <dbReference type="SAM" id="MobiDB-lite"/>
    </source>
</evidence>
<evidence type="ECO:0000259" key="5">
    <source>
        <dbReference type="PROSITE" id="PS51184"/>
    </source>
</evidence>
<feature type="compositionally biased region" description="Low complexity" evidence="3">
    <location>
        <begin position="627"/>
        <end position="640"/>
    </location>
</feature>
<dbReference type="Proteomes" id="UP001275084">
    <property type="component" value="Unassembled WGS sequence"/>
</dbReference>
<dbReference type="GO" id="GO:0000785">
    <property type="term" value="C:chromatin"/>
    <property type="evidence" value="ECO:0007669"/>
    <property type="project" value="TreeGrafter"/>
</dbReference>
<dbReference type="PANTHER" id="PTHR10694:SF33">
    <property type="entry name" value="LYSINE-SPECIFIC DEMETHYLASE 5"/>
    <property type="match status" value="1"/>
</dbReference>
<dbReference type="PROSITE" id="PS51184">
    <property type="entry name" value="JMJC"/>
    <property type="match status" value="1"/>
</dbReference>
<dbReference type="InterPro" id="IPR046341">
    <property type="entry name" value="SET_dom_sf"/>
</dbReference>
<feature type="compositionally biased region" description="Low complexity" evidence="3">
    <location>
        <begin position="531"/>
        <end position="547"/>
    </location>
</feature>
<feature type="compositionally biased region" description="Low complexity" evidence="3">
    <location>
        <begin position="163"/>
        <end position="182"/>
    </location>
</feature>
<dbReference type="Pfam" id="PF02373">
    <property type="entry name" value="JmjC"/>
    <property type="match status" value="1"/>
</dbReference>
<evidence type="ECO:0000313" key="6">
    <source>
        <dbReference type="EMBL" id="KAK3363680.1"/>
    </source>
</evidence>
<evidence type="ECO:0000313" key="7">
    <source>
        <dbReference type="Proteomes" id="UP001275084"/>
    </source>
</evidence>
<keyword evidence="2" id="KW-0408">Iron</keyword>
<feature type="compositionally biased region" description="Basic and acidic residues" evidence="3">
    <location>
        <begin position="133"/>
        <end position="143"/>
    </location>
</feature>
<gene>
    <name evidence="6" type="ORF">B0T25DRAFT_442960</name>
</gene>
<organism evidence="6 7">
    <name type="scientific">Lasiosphaeria hispida</name>
    <dbReference type="NCBI Taxonomy" id="260671"/>
    <lineage>
        <taxon>Eukaryota</taxon>
        <taxon>Fungi</taxon>
        <taxon>Dikarya</taxon>
        <taxon>Ascomycota</taxon>
        <taxon>Pezizomycotina</taxon>
        <taxon>Sordariomycetes</taxon>
        <taxon>Sordariomycetidae</taxon>
        <taxon>Sordariales</taxon>
        <taxon>Lasiosphaeriaceae</taxon>
        <taxon>Lasiosphaeria</taxon>
    </lineage>
</organism>
<dbReference type="SUPFAM" id="SSF51197">
    <property type="entry name" value="Clavaminate synthase-like"/>
    <property type="match status" value="1"/>
</dbReference>
<keyword evidence="7" id="KW-1185">Reference proteome</keyword>
<dbReference type="Gene3D" id="2.170.270.10">
    <property type="entry name" value="SET domain"/>
    <property type="match status" value="1"/>
</dbReference>
<dbReference type="Pfam" id="PF00856">
    <property type="entry name" value="SET"/>
    <property type="match status" value="1"/>
</dbReference>
<dbReference type="SUPFAM" id="SSF82199">
    <property type="entry name" value="SET domain"/>
    <property type="match status" value="1"/>
</dbReference>
<dbReference type="Gene3D" id="2.60.120.650">
    <property type="entry name" value="Cupin"/>
    <property type="match status" value="1"/>
</dbReference>
<dbReference type="InterPro" id="IPR001214">
    <property type="entry name" value="SET_dom"/>
</dbReference>
<feature type="domain" description="JmjC" evidence="5">
    <location>
        <begin position="312"/>
        <end position="478"/>
    </location>
</feature>
<evidence type="ECO:0008006" key="8">
    <source>
        <dbReference type="Google" id="ProtNLM"/>
    </source>
</evidence>
<reference evidence="6" key="2">
    <citation type="submission" date="2023-06" db="EMBL/GenBank/DDBJ databases">
        <authorList>
            <consortium name="Lawrence Berkeley National Laboratory"/>
            <person name="Haridas S."/>
            <person name="Hensen N."/>
            <person name="Bonometti L."/>
            <person name="Westerberg I."/>
            <person name="Brannstrom I.O."/>
            <person name="Guillou S."/>
            <person name="Cros-Aarteil S."/>
            <person name="Calhoun S."/>
            <person name="Kuo A."/>
            <person name="Mondo S."/>
            <person name="Pangilinan J."/>
            <person name="Riley R."/>
            <person name="Labutti K."/>
            <person name="Andreopoulos B."/>
            <person name="Lipzen A."/>
            <person name="Chen C."/>
            <person name="Yanf M."/>
            <person name="Daum C."/>
            <person name="Ng V."/>
            <person name="Clum A."/>
            <person name="Steindorff A."/>
            <person name="Ohm R."/>
            <person name="Martin F."/>
            <person name="Silar P."/>
            <person name="Natvig D."/>
            <person name="Lalanne C."/>
            <person name="Gautier V."/>
            <person name="Ament-Velasquez S.L."/>
            <person name="Kruys A."/>
            <person name="Hutchinson M.I."/>
            <person name="Powell A.J."/>
            <person name="Barry K."/>
            <person name="Miller A.N."/>
            <person name="Grigoriev I.V."/>
            <person name="Debuchy R."/>
            <person name="Gladieux P."/>
            <person name="Thoren M.H."/>
            <person name="Johannesson H."/>
        </authorList>
    </citation>
    <scope>NUCLEOTIDE SEQUENCE</scope>
    <source>
        <strain evidence="6">CBS 955.72</strain>
    </source>
</reference>
<dbReference type="EMBL" id="JAUIQD010000001">
    <property type="protein sequence ID" value="KAK3363680.1"/>
    <property type="molecule type" value="Genomic_DNA"/>
</dbReference>
<dbReference type="GO" id="GO:0005634">
    <property type="term" value="C:nucleus"/>
    <property type="evidence" value="ECO:0007669"/>
    <property type="project" value="TreeGrafter"/>
</dbReference>
<dbReference type="PANTHER" id="PTHR10694">
    <property type="entry name" value="LYSINE-SPECIFIC DEMETHYLASE"/>
    <property type="match status" value="1"/>
</dbReference>
<accession>A0AAJ0HVJ8</accession>
<dbReference type="SMART" id="SM00558">
    <property type="entry name" value="JmjC"/>
    <property type="match status" value="1"/>
</dbReference>
<feature type="region of interest" description="Disordered" evidence="3">
    <location>
        <begin position="69"/>
        <end position="191"/>
    </location>
</feature>
<evidence type="ECO:0000256" key="1">
    <source>
        <dbReference type="ARBA" id="ARBA00022723"/>
    </source>
</evidence>
<proteinExistence type="predicted"/>
<dbReference type="GO" id="GO:0046872">
    <property type="term" value="F:metal ion binding"/>
    <property type="evidence" value="ECO:0007669"/>
    <property type="project" value="UniProtKB-KW"/>
</dbReference>
<feature type="domain" description="SET" evidence="4">
    <location>
        <begin position="1009"/>
        <end position="1119"/>
    </location>
</feature>
<feature type="region of interest" description="Disordered" evidence="3">
    <location>
        <begin position="668"/>
        <end position="719"/>
    </location>
</feature>
<evidence type="ECO:0000259" key="4">
    <source>
        <dbReference type="PROSITE" id="PS50280"/>
    </source>
</evidence>
<name>A0AAJ0HVJ8_9PEZI</name>